<dbReference type="OrthoDB" id="53191at2759"/>
<evidence type="ECO:0000313" key="2">
    <source>
        <dbReference type="Proteomes" id="UP000693970"/>
    </source>
</evidence>
<reference evidence="1" key="1">
    <citation type="journal article" date="2021" name="Sci. Rep.">
        <title>Diploid genomic architecture of Nitzschia inconspicua, an elite biomass production diatom.</title>
        <authorList>
            <person name="Oliver A."/>
            <person name="Podell S."/>
            <person name="Pinowska A."/>
            <person name="Traller J.C."/>
            <person name="Smith S.R."/>
            <person name="McClure R."/>
            <person name="Beliaev A."/>
            <person name="Bohutskyi P."/>
            <person name="Hill E.A."/>
            <person name="Rabines A."/>
            <person name="Zheng H."/>
            <person name="Allen L.Z."/>
            <person name="Kuo A."/>
            <person name="Grigoriev I.V."/>
            <person name="Allen A.E."/>
            <person name="Hazlebeck D."/>
            <person name="Allen E.E."/>
        </authorList>
    </citation>
    <scope>NUCLEOTIDE SEQUENCE</scope>
    <source>
        <strain evidence="1">Hildebrandi</strain>
    </source>
</reference>
<dbReference type="EMBL" id="JAGRRH010000016">
    <property type="protein sequence ID" value="KAG7354942.1"/>
    <property type="molecule type" value="Genomic_DNA"/>
</dbReference>
<gene>
    <name evidence="1" type="ORF">IV203_004298</name>
</gene>
<proteinExistence type="predicted"/>
<sequence>MMYGILVGESGRRLEPQCLCPLACQRHAAPHRDSDASYLSEPKASSPYAGYHYLSDSCTNPATPAANNCVIRTPCQILKEVVSSATKAELAGTFQNGKEAFPTRVCLEHVGHPPVAYAYHHRQYHRCRHRQRYCETIAFQSGGHALLLDQ</sequence>
<dbReference type="Proteomes" id="UP000693970">
    <property type="component" value="Unassembled WGS sequence"/>
</dbReference>
<comment type="caution">
    <text evidence="1">The sequence shown here is derived from an EMBL/GenBank/DDBJ whole genome shotgun (WGS) entry which is preliminary data.</text>
</comment>
<dbReference type="AlphaFoldDB" id="A0A9K3PPJ3"/>
<reference evidence="1" key="2">
    <citation type="submission" date="2021-04" db="EMBL/GenBank/DDBJ databases">
        <authorList>
            <person name="Podell S."/>
        </authorList>
    </citation>
    <scope>NUCLEOTIDE SEQUENCE</scope>
    <source>
        <strain evidence="1">Hildebrandi</strain>
    </source>
</reference>
<keyword evidence="2" id="KW-1185">Reference proteome</keyword>
<evidence type="ECO:0000313" key="1">
    <source>
        <dbReference type="EMBL" id="KAG7354942.1"/>
    </source>
</evidence>
<name>A0A9K3PPJ3_9STRA</name>
<organism evidence="1 2">
    <name type="scientific">Nitzschia inconspicua</name>
    <dbReference type="NCBI Taxonomy" id="303405"/>
    <lineage>
        <taxon>Eukaryota</taxon>
        <taxon>Sar</taxon>
        <taxon>Stramenopiles</taxon>
        <taxon>Ochrophyta</taxon>
        <taxon>Bacillariophyta</taxon>
        <taxon>Bacillariophyceae</taxon>
        <taxon>Bacillariophycidae</taxon>
        <taxon>Bacillariales</taxon>
        <taxon>Bacillariaceae</taxon>
        <taxon>Nitzschia</taxon>
    </lineage>
</organism>
<protein>
    <submittedName>
        <fullName evidence="1">Uncharacterized protein</fullName>
    </submittedName>
</protein>
<accession>A0A9K3PPJ3</accession>